<dbReference type="CDD" id="cd01949">
    <property type="entry name" value="GGDEF"/>
    <property type="match status" value="1"/>
</dbReference>
<gene>
    <name evidence="4" type="ordered locus">Spirs_1482</name>
</gene>
<dbReference type="SMART" id="SM00267">
    <property type="entry name" value="GGDEF"/>
    <property type="match status" value="1"/>
</dbReference>
<dbReference type="EC" id="2.7.7.65" evidence="1"/>
<dbReference type="Proteomes" id="UP000002318">
    <property type="component" value="Chromosome"/>
</dbReference>
<dbReference type="InterPro" id="IPR029787">
    <property type="entry name" value="Nucleotide_cyclase"/>
</dbReference>
<evidence type="ECO:0000313" key="4">
    <source>
        <dbReference type="EMBL" id="ADK80609.1"/>
    </source>
</evidence>
<dbReference type="RefSeq" id="WP_013254073.1">
    <property type="nucleotide sequence ID" value="NC_014364.1"/>
</dbReference>
<reference evidence="4 5" key="1">
    <citation type="journal article" date="2010" name="Stand. Genomic Sci.">
        <title>Complete genome sequence of Spirochaeta smaragdinae type strain (SEBR 4228).</title>
        <authorList>
            <person name="Mavromatis K."/>
            <person name="Yasawong M."/>
            <person name="Chertkov O."/>
            <person name="Lapidus A."/>
            <person name="Lucas S."/>
            <person name="Nolan M."/>
            <person name="Del Rio T.G."/>
            <person name="Tice H."/>
            <person name="Cheng J.F."/>
            <person name="Pitluck S."/>
            <person name="Liolios K."/>
            <person name="Ivanova N."/>
            <person name="Tapia R."/>
            <person name="Han C."/>
            <person name="Bruce D."/>
            <person name="Goodwin L."/>
            <person name="Pati A."/>
            <person name="Chen A."/>
            <person name="Palaniappan K."/>
            <person name="Land M."/>
            <person name="Hauser L."/>
            <person name="Chang Y.J."/>
            <person name="Jeffries C.D."/>
            <person name="Detter J.C."/>
            <person name="Rohde M."/>
            <person name="Brambilla E."/>
            <person name="Spring S."/>
            <person name="Goker M."/>
            <person name="Sikorski J."/>
            <person name="Woyke T."/>
            <person name="Bristow J."/>
            <person name="Eisen J.A."/>
            <person name="Markowitz V."/>
            <person name="Hugenholtz P."/>
            <person name="Klenk H.P."/>
            <person name="Kyrpides N.C."/>
        </authorList>
    </citation>
    <scope>NUCLEOTIDE SEQUENCE [LARGE SCALE GENOMIC DNA]</scope>
    <source>
        <strain evidence="5">DSM 11293 / JCM 15392 / SEBR 4228</strain>
    </source>
</reference>
<dbReference type="GO" id="GO:0052621">
    <property type="term" value="F:diguanylate cyclase activity"/>
    <property type="evidence" value="ECO:0007669"/>
    <property type="project" value="UniProtKB-EC"/>
</dbReference>
<dbReference type="PANTHER" id="PTHR45138:SF9">
    <property type="entry name" value="DIGUANYLATE CYCLASE DGCM-RELATED"/>
    <property type="match status" value="1"/>
</dbReference>
<sequence>MKEIPANELFLKHYDILQETGILQQLNAQQHRIHELEELLSNAVEIFNQRSPDELVHFLISCIVDKFIPSHLVFFFKNHKNDDPITTLCFEQLRPVKPKVVLKTLDDYRHFFSRYPNPIDFHLFEYTVEQKAIANRLKILDPAIIVPLIGMDGLFGLIVIGRKVLGEEYSPEEMILLDKLMKFASISLQNKIYYTSSVTDYKTRLFNHAYFMRRLQEEIAKVKRYASAFSILAIDVDHFKVINDKHGHLAGDKALFALARTLERTLREEDVLSRFGGEEFFVLLTDNSLTRAIQVSERIRSEVEKMRVEYEDFILKLTISIGVNHVNAGRLASENELIAQADKALYTSKNNGRNQITIYNPGFLYKAQHLKS</sequence>
<name>E1R574_SEDSS</name>
<dbReference type="FunFam" id="3.30.70.270:FF:000001">
    <property type="entry name" value="Diguanylate cyclase domain protein"/>
    <property type="match status" value="1"/>
</dbReference>
<dbReference type="EMBL" id="CP002116">
    <property type="protein sequence ID" value="ADK80609.1"/>
    <property type="molecule type" value="Genomic_DNA"/>
</dbReference>
<dbReference type="InterPro" id="IPR000160">
    <property type="entry name" value="GGDEF_dom"/>
</dbReference>
<dbReference type="SUPFAM" id="SSF55073">
    <property type="entry name" value="Nucleotide cyclase"/>
    <property type="match status" value="1"/>
</dbReference>
<dbReference type="PROSITE" id="PS50887">
    <property type="entry name" value="GGDEF"/>
    <property type="match status" value="1"/>
</dbReference>
<dbReference type="SUPFAM" id="SSF55781">
    <property type="entry name" value="GAF domain-like"/>
    <property type="match status" value="1"/>
</dbReference>
<protein>
    <recommendedName>
        <fullName evidence="1">diguanylate cyclase</fullName>
        <ecNumber evidence="1">2.7.7.65</ecNumber>
    </recommendedName>
</protein>
<dbReference type="NCBIfam" id="TIGR00254">
    <property type="entry name" value="GGDEF"/>
    <property type="match status" value="1"/>
</dbReference>
<dbReference type="HOGENOM" id="CLU_000445_11_24_12"/>
<dbReference type="InterPro" id="IPR043128">
    <property type="entry name" value="Rev_trsase/Diguanyl_cyclase"/>
</dbReference>
<dbReference type="KEGG" id="ssm:Spirs_1482"/>
<dbReference type="Gene3D" id="3.30.70.270">
    <property type="match status" value="1"/>
</dbReference>
<keyword evidence="5" id="KW-1185">Reference proteome</keyword>
<feature type="domain" description="GGDEF" evidence="3">
    <location>
        <begin position="227"/>
        <end position="361"/>
    </location>
</feature>
<dbReference type="InterPro" id="IPR050469">
    <property type="entry name" value="Diguanylate_Cyclase"/>
</dbReference>
<dbReference type="AlphaFoldDB" id="E1R574"/>
<dbReference type="PANTHER" id="PTHR45138">
    <property type="entry name" value="REGULATORY COMPONENTS OF SENSORY TRANSDUCTION SYSTEM"/>
    <property type="match status" value="1"/>
</dbReference>
<evidence type="ECO:0000256" key="1">
    <source>
        <dbReference type="ARBA" id="ARBA00012528"/>
    </source>
</evidence>
<dbReference type="OrthoDB" id="9779586at2"/>
<evidence type="ECO:0000313" key="5">
    <source>
        <dbReference type="Proteomes" id="UP000002318"/>
    </source>
</evidence>
<evidence type="ECO:0000259" key="3">
    <source>
        <dbReference type="PROSITE" id="PS50887"/>
    </source>
</evidence>
<dbReference type="eggNOG" id="COG3706">
    <property type="taxonomic scope" value="Bacteria"/>
</dbReference>
<evidence type="ECO:0000256" key="2">
    <source>
        <dbReference type="ARBA" id="ARBA00034247"/>
    </source>
</evidence>
<accession>E1R574</accession>
<dbReference type="STRING" id="573413.Spirs_1482"/>
<comment type="catalytic activity">
    <reaction evidence="2">
        <text>2 GTP = 3',3'-c-di-GMP + 2 diphosphate</text>
        <dbReference type="Rhea" id="RHEA:24898"/>
        <dbReference type="ChEBI" id="CHEBI:33019"/>
        <dbReference type="ChEBI" id="CHEBI:37565"/>
        <dbReference type="ChEBI" id="CHEBI:58805"/>
        <dbReference type="EC" id="2.7.7.65"/>
    </reaction>
</comment>
<proteinExistence type="predicted"/>
<dbReference type="Pfam" id="PF00990">
    <property type="entry name" value="GGDEF"/>
    <property type="match status" value="1"/>
</dbReference>
<organism evidence="4 5">
    <name type="scientific">Sediminispirochaeta smaragdinae (strain DSM 11293 / JCM 15392 / SEBR 4228)</name>
    <name type="common">Spirochaeta smaragdinae</name>
    <dbReference type="NCBI Taxonomy" id="573413"/>
    <lineage>
        <taxon>Bacteria</taxon>
        <taxon>Pseudomonadati</taxon>
        <taxon>Spirochaetota</taxon>
        <taxon>Spirochaetia</taxon>
        <taxon>Spirochaetales</taxon>
        <taxon>Spirochaetaceae</taxon>
        <taxon>Sediminispirochaeta</taxon>
    </lineage>
</organism>